<feature type="transmembrane region" description="Helical" evidence="1">
    <location>
        <begin position="7"/>
        <end position="36"/>
    </location>
</feature>
<evidence type="ECO:0000313" key="2">
    <source>
        <dbReference type="EMBL" id="BBO35597.1"/>
    </source>
</evidence>
<reference evidence="3" key="1">
    <citation type="submission" date="2019-10" db="EMBL/GenBank/DDBJ databases">
        <title>Lacipirellula parvula gen. nov., sp. nov., representing a lineage of planctomycetes widespread in freshwater anoxic habitats, and description of the family Lacipirellulaceae.</title>
        <authorList>
            <person name="Dedysh S.N."/>
            <person name="Kulichevskaya I.S."/>
            <person name="Beletsky A.V."/>
            <person name="Rakitin A.L."/>
            <person name="Mardanov A.V."/>
            <person name="Ivanova A.A."/>
            <person name="Saltykova V.X."/>
            <person name="Rijpstra W.I.C."/>
            <person name="Sinninghe Damste J.S."/>
            <person name="Ravin N.V."/>
        </authorList>
    </citation>
    <scope>NUCLEOTIDE SEQUENCE [LARGE SCALE GENOMIC DNA]</scope>
    <source>
        <strain evidence="3">PX69</strain>
    </source>
</reference>
<keyword evidence="3" id="KW-1185">Reference proteome</keyword>
<feature type="transmembrane region" description="Helical" evidence="1">
    <location>
        <begin position="42"/>
        <end position="65"/>
    </location>
</feature>
<name>A0A5K7XHY7_9BACT</name>
<dbReference type="Proteomes" id="UP000326837">
    <property type="component" value="Chromosome"/>
</dbReference>
<sequence>MIGMLSLFTFCIPLVGILVSLLGLGLGAAGLTMAILRKGRGIGFSIAGIVLSGITLLIALFFMFVMSAGVTAMDQAIKEAEARQRAQQNQRP</sequence>
<proteinExistence type="predicted"/>
<evidence type="ECO:0000256" key="1">
    <source>
        <dbReference type="SAM" id="Phobius"/>
    </source>
</evidence>
<evidence type="ECO:0008006" key="4">
    <source>
        <dbReference type="Google" id="ProtNLM"/>
    </source>
</evidence>
<keyword evidence="1" id="KW-0472">Membrane</keyword>
<accession>A0A5K7XHY7</accession>
<dbReference type="EMBL" id="AP021861">
    <property type="protein sequence ID" value="BBO35597.1"/>
    <property type="molecule type" value="Genomic_DNA"/>
</dbReference>
<dbReference type="AlphaFoldDB" id="A0A5K7XHY7"/>
<protein>
    <recommendedName>
        <fullName evidence="4">DUF4190 domain-containing protein</fullName>
    </recommendedName>
</protein>
<dbReference type="KEGG" id="lpav:PLANPX_5209"/>
<gene>
    <name evidence="2" type="ORF">PLANPX_5209</name>
</gene>
<evidence type="ECO:0000313" key="3">
    <source>
        <dbReference type="Proteomes" id="UP000326837"/>
    </source>
</evidence>
<keyword evidence="1" id="KW-0812">Transmembrane</keyword>
<organism evidence="2 3">
    <name type="scientific">Lacipirellula parvula</name>
    <dbReference type="NCBI Taxonomy" id="2650471"/>
    <lineage>
        <taxon>Bacteria</taxon>
        <taxon>Pseudomonadati</taxon>
        <taxon>Planctomycetota</taxon>
        <taxon>Planctomycetia</taxon>
        <taxon>Pirellulales</taxon>
        <taxon>Lacipirellulaceae</taxon>
        <taxon>Lacipirellula</taxon>
    </lineage>
</organism>
<keyword evidence="1" id="KW-1133">Transmembrane helix</keyword>